<dbReference type="SUPFAM" id="SSF109604">
    <property type="entry name" value="HD-domain/PDEase-like"/>
    <property type="match status" value="1"/>
</dbReference>
<dbReference type="PANTHER" id="PTHR43155">
    <property type="entry name" value="CYCLIC DI-GMP PHOSPHODIESTERASE PA4108-RELATED"/>
    <property type="match status" value="1"/>
</dbReference>
<evidence type="ECO:0000313" key="3">
    <source>
        <dbReference type="Proteomes" id="UP000627166"/>
    </source>
</evidence>
<protein>
    <submittedName>
        <fullName evidence="2">HD-GYP domain-containing protein</fullName>
    </submittedName>
</protein>
<dbReference type="SMART" id="SM00471">
    <property type="entry name" value="HDc"/>
    <property type="match status" value="1"/>
</dbReference>
<proteinExistence type="predicted"/>
<dbReference type="Gene3D" id="1.10.3210.10">
    <property type="entry name" value="Hypothetical protein af1432"/>
    <property type="match status" value="1"/>
</dbReference>
<dbReference type="InterPro" id="IPR003607">
    <property type="entry name" value="HD/PDEase_dom"/>
</dbReference>
<dbReference type="PANTHER" id="PTHR43155:SF2">
    <property type="entry name" value="CYCLIC DI-GMP PHOSPHODIESTERASE PA4108"/>
    <property type="match status" value="1"/>
</dbReference>
<keyword evidence="3" id="KW-1185">Reference proteome</keyword>
<name>A0ABR8YUW5_9CLOT</name>
<evidence type="ECO:0000259" key="1">
    <source>
        <dbReference type="PROSITE" id="PS51832"/>
    </source>
</evidence>
<organism evidence="2 3">
    <name type="scientific">Clostridium faecium</name>
    <dbReference type="NCBI Taxonomy" id="2762223"/>
    <lineage>
        <taxon>Bacteria</taxon>
        <taxon>Bacillati</taxon>
        <taxon>Bacillota</taxon>
        <taxon>Clostridia</taxon>
        <taxon>Eubacteriales</taxon>
        <taxon>Clostridiaceae</taxon>
        <taxon>Clostridium</taxon>
    </lineage>
</organism>
<gene>
    <name evidence="2" type="ORF">H9637_12955</name>
</gene>
<dbReference type="EMBL" id="JACSQB010000105">
    <property type="protein sequence ID" value="MBD8047937.1"/>
    <property type="molecule type" value="Genomic_DNA"/>
</dbReference>
<reference evidence="2 3" key="1">
    <citation type="submission" date="2020-08" db="EMBL/GenBank/DDBJ databases">
        <title>A Genomic Blueprint of the Chicken Gut Microbiome.</title>
        <authorList>
            <person name="Gilroy R."/>
            <person name="Ravi A."/>
            <person name="Getino M."/>
            <person name="Pursley I."/>
            <person name="Horton D.L."/>
            <person name="Alikhan N.-F."/>
            <person name="Baker D."/>
            <person name="Gharbi K."/>
            <person name="Hall N."/>
            <person name="Watson M."/>
            <person name="Adriaenssens E.M."/>
            <person name="Foster-Nyarko E."/>
            <person name="Jarju S."/>
            <person name="Secka A."/>
            <person name="Antonio M."/>
            <person name="Oren A."/>
            <person name="Chaudhuri R."/>
            <person name="La Ragione R.M."/>
            <person name="Hildebrand F."/>
            <person name="Pallen M.J."/>
        </authorList>
    </citation>
    <scope>NUCLEOTIDE SEQUENCE [LARGE SCALE GENOMIC DNA]</scope>
    <source>
        <strain evidence="2 3">N37</strain>
    </source>
</reference>
<sequence length="352" mass="40270">MRLDFIGNVKENEVLGKTVFDNDGRILLRAGVKLTSQYISKLAQLGAYYIYIKDDRLEDVEVDDPKLNVLKQDTMKCLNEVIKNIGVINKNNTKNCLARVNELIEYILEVGDVNKSLLDIKTHNNYTLLHSVDTGIMSTFMGISYGLKNQELKDLAIGGILHDIGKIKISPSIIDKKGPLNFEEFEEMKKHPIYGREILKKSFDISLSSIKVIEQHHEKIDGKGYPYGLKDKQISKYAKIVCVCDVYDAVSNDRSYRNKFLPNEAYELILAGAGSNFDKKIVNLFRKVFSIYPLGCCVKLSNEVEGYVIRQNENFPDRPVIRVLYDYKTKLPIKFYEIDLLKHKNLTVKSLI</sequence>
<dbReference type="PROSITE" id="PS51832">
    <property type="entry name" value="HD_GYP"/>
    <property type="match status" value="1"/>
</dbReference>
<dbReference type="Proteomes" id="UP000627166">
    <property type="component" value="Unassembled WGS sequence"/>
</dbReference>
<accession>A0ABR8YUW5</accession>
<dbReference type="CDD" id="cd00077">
    <property type="entry name" value="HDc"/>
    <property type="match status" value="1"/>
</dbReference>
<dbReference type="RefSeq" id="WP_191740894.1">
    <property type="nucleotide sequence ID" value="NZ_JACSQB010000105.1"/>
</dbReference>
<evidence type="ECO:0000313" key="2">
    <source>
        <dbReference type="EMBL" id="MBD8047937.1"/>
    </source>
</evidence>
<comment type="caution">
    <text evidence="2">The sequence shown here is derived from an EMBL/GenBank/DDBJ whole genome shotgun (WGS) entry which is preliminary data.</text>
</comment>
<dbReference type="InterPro" id="IPR037522">
    <property type="entry name" value="HD_GYP_dom"/>
</dbReference>
<dbReference type="Pfam" id="PF13487">
    <property type="entry name" value="HD_5"/>
    <property type="match status" value="1"/>
</dbReference>
<feature type="domain" description="HD-GYP" evidence="1">
    <location>
        <begin position="105"/>
        <end position="301"/>
    </location>
</feature>